<dbReference type="InterPro" id="IPR036388">
    <property type="entry name" value="WH-like_DNA-bd_sf"/>
</dbReference>
<dbReference type="KEGG" id="sphk:SKP52_01080"/>
<dbReference type="GO" id="GO:0032993">
    <property type="term" value="C:protein-DNA complex"/>
    <property type="evidence" value="ECO:0007669"/>
    <property type="project" value="TreeGrafter"/>
</dbReference>
<dbReference type="OrthoDB" id="7451332at2"/>
<gene>
    <name evidence="6" type="ORF">SKP52_01080</name>
</gene>
<dbReference type="Proteomes" id="UP000030907">
    <property type="component" value="Chromosome"/>
</dbReference>
<dbReference type="GO" id="GO:0003677">
    <property type="term" value="F:DNA binding"/>
    <property type="evidence" value="ECO:0007669"/>
    <property type="project" value="UniProtKB-KW"/>
</dbReference>
<evidence type="ECO:0000256" key="4">
    <source>
        <dbReference type="ARBA" id="ARBA00023163"/>
    </source>
</evidence>
<dbReference type="PANTHER" id="PTHR30346:SF0">
    <property type="entry name" value="HCA OPERON TRANSCRIPTIONAL ACTIVATOR HCAR"/>
    <property type="match status" value="1"/>
</dbReference>
<dbReference type="RefSeq" id="WP_052207697.1">
    <property type="nucleotide sequence ID" value="NZ_CP009122.1"/>
</dbReference>
<keyword evidence="2" id="KW-0805">Transcription regulation</keyword>
<dbReference type="PANTHER" id="PTHR30346">
    <property type="entry name" value="TRANSCRIPTIONAL DUAL REGULATOR HCAR-RELATED"/>
    <property type="match status" value="1"/>
</dbReference>
<protein>
    <recommendedName>
        <fullName evidence="5">HTH lysR-type domain-containing protein</fullName>
    </recommendedName>
</protein>
<dbReference type="InterPro" id="IPR005119">
    <property type="entry name" value="LysR_subst-bd"/>
</dbReference>
<keyword evidence="4" id="KW-0804">Transcription</keyword>
<dbReference type="GO" id="GO:0003700">
    <property type="term" value="F:DNA-binding transcription factor activity"/>
    <property type="evidence" value="ECO:0007669"/>
    <property type="project" value="InterPro"/>
</dbReference>
<dbReference type="Pfam" id="PF03466">
    <property type="entry name" value="LysR_substrate"/>
    <property type="match status" value="1"/>
</dbReference>
<proteinExistence type="inferred from homology"/>
<name>A0A0A7PDA7_9SPHN</name>
<dbReference type="InterPro" id="IPR000847">
    <property type="entry name" value="LysR_HTH_N"/>
</dbReference>
<dbReference type="Gene3D" id="3.40.190.10">
    <property type="entry name" value="Periplasmic binding protein-like II"/>
    <property type="match status" value="2"/>
</dbReference>
<accession>A0A0A7PDA7</accession>
<evidence type="ECO:0000259" key="5">
    <source>
        <dbReference type="PROSITE" id="PS50931"/>
    </source>
</evidence>
<dbReference type="PRINTS" id="PR00039">
    <property type="entry name" value="HTHLYSR"/>
</dbReference>
<dbReference type="HOGENOM" id="CLU_039613_6_4_5"/>
<comment type="similarity">
    <text evidence="1">Belongs to the LysR transcriptional regulatory family.</text>
</comment>
<dbReference type="Gene3D" id="1.10.10.10">
    <property type="entry name" value="Winged helix-like DNA-binding domain superfamily/Winged helix DNA-binding domain"/>
    <property type="match status" value="1"/>
</dbReference>
<reference evidence="6 7" key="1">
    <citation type="journal article" date="2015" name="Int. J. Syst. Evol. Microbiol.">
        <title>Description of Sphingopyxis fribergensis sp. nov. - a soil bacterium with the ability to degrade styrene and phenylacetic acid.</title>
        <authorList>
            <person name="Oelschlagel M."/>
            <person name="Ruckert C."/>
            <person name="Kalinowski J."/>
            <person name="Schmidt G."/>
            <person name="Schlomann M."/>
            <person name="Tischler D."/>
        </authorList>
    </citation>
    <scope>NUCLEOTIDE SEQUENCE [LARGE SCALE GENOMIC DNA]</scope>
    <source>
        <strain evidence="6 7">Kp5.2</strain>
    </source>
</reference>
<dbReference type="EMBL" id="CP009122">
    <property type="protein sequence ID" value="AJA07158.1"/>
    <property type="molecule type" value="Genomic_DNA"/>
</dbReference>
<dbReference type="InterPro" id="IPR036390">
    <property type="entry name" value="WH_DNA-bd_sf"/>
</dbReference>
<dbReference type="FunFam" id="1.10.10.10:FF:000001">
    <property type="entry name" value="LysR family transcriptional regulator"/>
    <property type="match status" value="1"/>
</dbReference>
<dbReference type="AlphaFoldDB" id="A0A0A7PDA7"/>
<dbReference type="SUPFAM" id="SSF46785">
    <property type="entry name" value="Winged helix' DNA-binding domain"/>
    <property type="match status" value="1"/>
</dbReference>
<evidence type="ECO:0000313" key="6">
    <source>
        <dbReference type="EMBL" id="AJA07158.1"/>
    </source>
</evidence>
<dbReference type="STRING" id="1515612.SKP52_01080"/>
<dbReference type="Pfam" id="PF00126">
    <property type="entry name" value="HTH_1"/>
    <property type="match status" value="1"/>
</dbReference>
<dbReference type="PROSITE" id="PS50931">
    <property type="entry name" value="HTH_LYSR"/>
    <property type="match status" value="1"/>
</dbReference>
<feature type="domain" description="HTH lysR-type" evidence="5">
    <location>
        <begin position="1"/>
        <end position="59"/>
    </location>
</feature>
<evidence type="ECO:0000256" key="3">
    <source>
        <dbReference type="ARBA" id="ARBA00023125"/>
    </source>
</evidence>
<dbReference type="SUPFAM" id="SSF53850">
    <property type="entry name" value="Periplasmic binding protein-like II"/>
    <property type="match status" value="1"/>
</dbReference>
<sequence>MELRHIRYFVAVADAGSVSGAARSLLHTSQPSLSRQLLELEDELGIRLFDRRSRGIVLTDAGQVFLEHGRRILKQVEDAAAAAKNTPAILRLGVLPGLELSILPRLMELANGYSADADIRVMSASSPRIIDELRTGNLDMAFMRQDEDAADIHFEIAGYHHVMVFLREDHPLAAKAQLDYADLIDEIYVSVGRRSAPALRSAIDAWAQQKDLSLIPVHAAANIASALSLILSVGGFSLLPEYAARLLLNGVVTRPLVEGPTPIPLMIGHRPKNPFRSKDLMEAIRTAWSANFV</sequence>
<evidence type="ECO:0000256" key="1">
    <source>
        <dbReference type="ARBA" id="ARBA00009437"/>
    </source>
</evidence>
<evidence type="ECO:0000256" key="2">
    <source>
        <dbReference type="ARBA" id="ARBA00023015"/>
    </source>
</evidence>
<organism evidence="6 7">
    <name type="scientific">Sphingopyxis fribergensis</name>
    <dbReference type="NCBI Taxonomy" id="1515612"/>
    <lineage>
        <taxon>Bacteria</taxon>
        <taxon>Pseudomonadati</taxon>
        <taxon>Pseudomonadota</taxon>
        <taxon>Alphaproteobacteria</taxon>
        <taxon>Sphingomonadales</taxon>
        <taxon>Sphingomonadaceae</taxon>
        <taxon>Sphingopyxis</taxon>
    </lineage>
</organism>
<evidence type="ECO:0000313" key="7">
    <source>
        <dbReference type="Proteomes" id="UP000030907"/>
    </source>
</evidence>
<keyword evidence="7" id="KW-1185">Reference proteome</keyword>
<keyword evidence="3" id="KW-0238">DNA-binding</keyword>